<dbReference type="Proteomes" id="UP001152797">
    <property type="component" value="Unassembled WGS sequence"/>
</dbReference>
<comment type="caution">
    <text evidence="2">The sequence shown here is derived from an EMBL/GenBank/DDBJ whole genome shotgun (WGS) entry which is preliminary data.</text>
</comment>
<dbReference type="EMBL" id="CAMXCT010006565">
    <property type="protein sequence ID" value="CAI4016051.1"/>
    <property type="molecule type" value="Genomic_DNA"/>
</dbReference>
<feature type="region of interest" description="Disordered" evidence="1">
    <location>
        <begin position="1"/>
        <end position="24"/>
    </location>
</feature>
<dbReference type="AlphaFoldDB" id="A0A9P1DV49"/>
<feature type="region of interest" description="Disordered" evidence="1">
    <location>
        <begin position="245"/>
        <end position="265"/>
    </location>
</feature>
<name>A0A9P1DV49_9DINO</name>
<reference evidence="3 4" key="2">
    <citation type="submission" date="2024-05" db="EMBL/GenBank/DDBJ databases">
        <authorList>
            <person name="Chen Y."/>
            <person name="Shah S."/>
            <person name="Dougan E. K."/>
            <person name="Thang M."/>
            <person name="Chan C."/>
        </authorList>
    </citation>
    <scope>NUCLEOTIDE SEQUENCE [LARGE SCALE GENOMIC DNA]</scope>
</reference>
<keyword evidence="4" id="KW-1185">Reference proteome</keyword>
<gene>
    <name evidence="2" type="ORF">C1SCF055_LOCUS40829</name>
</gene>
<proteinExistence type="predicted"/>
<dbReference type="EMBL" id="CAMXCT020006565">
    <property type="protein sequence ID" value="CAL1169426.1"/>
    <property type="molecule type" value="Genomic_DNA"/>
</dbReference>
<dbReference type="EMBL" id="CAMXCT030006565">
    <property type="protein sequence ID" value="CAL4803363.1"/>
    <property type="molecule type" value="Genomic_DNA"/>
</dbReference>
<evidence type="ECO:0000313" key="2">
    <source>
        <dbReference type="EMBL" id="CAI4016051.1"/>
    </source>
</evidence>
<feature type="compositionally biased region" description="Basic and acidic residues" evidence="1">
    <location>
        <begin position="254"/>
        <end position="265"/>
    </location>
</feature>
<sequence>MLDAITGPVSGPKRSRSASDLETVKENRILHTEKIKQEELPFTPRRFQQIKANCLKVQEEIDAQLRLLKPKRPVRLSAGAANGGSRSGSPLRRRPQTPKVGTLQDRLRLKIAQCRSQPELVSNTASKPSLSNSRSVALELERELGKGPLKPQDVARFCEKRERRLAAQEAALSRPSSATNFVRRNRSGCLDFMARREVQLEMQNLRRCVRADMAKRKRLADLEAMHQAAAEDYWNRFFKEESMSHRSQGLNDAPQHEDPKEELSEEVRVKQALENLGKFMPSKVMKLFTRLFDYEQLCQIFSGGLVEHMAMSCRLYALVRRLIHWSRVWKRHKAADVVRGLMKIRPPLGYRIKMPMQRYCNRLRGFQRTWRKFQWRLKSMIKHIYEKMWFRQENEFLDDVFMFCPGDLQTIVTCPELLGQEPDTYNLPSKDHRKTSAPILFGRSKPNKRGGMGTEGMMKQLLLDAFSHKKREHQFRPDVAKAIITRELLERLYLHAQRLPVGVSRSKELRRTPSGITYGFPSAVVLRRKDVDELICSAHQACGVRPTQEEQCDQILPCPAWRVKAAKKLLMSTRTLREGILDRRTAANVAGDLPTQMACHGSPRKVDQFTNRYAFFCSPFWFPWPGQAATPPFVFEL</sequence>
<organism evidence="2">
    <name type="scientific">Cladocopium goreaui</name>
    <dbReference type="NCBI Taxonomy" id="2562237"/>
    <lineage>
        <taxon>Eukaryota</taxon>
        <taxon>Sar</taxon>
        <taxon>Alveolata</taxon>
        <taxon>Dinophyceae</taxon>
        <taxon>Suessiales</taxon>
        <taxon>Symbiodiniaceae</taxon>
        <taxon>Cladocopium</taxon>
    </lineage>
</organism>
<evidence type="ECO:0000256" key="1">
    <source>
        <dbReference type="SAM" id="MobiDB-lite"/>
    </source>
</evidence>
<reference evidence="2" key="1">
    <citation type="submission" date="2022-10" db="EMBL/GenBank/DDBJ databases">
        <authorList>
            <person name="Chen Y."/>
            <person name="Dougan E. K."/>
            <person name="Chan C."/>
            <person name="Rhodes N."/>
            <person name="Thang M."/>
        </authorList>
    </citation>
    <scope>NUCLEOTIDE SEQUENCE</scope>
</reference>
<feature type="region of interest" description="Disordered" evidence="1">
    <location>
        <begin position="74"/>
        <end position="102"/>
    </location>
</feature>
<evidence type="ECO:0000313" key="4">
    <source>
        <dbReference type="Proteomes" id="UP001152797"/>
    </source>
</evidence>
<evidence type="ECO:0000313" key="3">
    <source>
        <dbReference type="EMBL" id="CAL4803363.1"/>
    </source>
</evidence>
<accession>A0A9P1DV49</accession>
<protein>
    <submittedName>
        <fullName evidence="2">Uncharacterized protein</fullName>
    </submittedName>
</protein>